<dbReference type="InterPro" id="IPR036864">
    <property type="entry name" value="Zn2-C6_fun-type_DNA-bd_sf"/>
</dbReference>
<keyword evidence="4" id="KW-0238">DNA-binding</keyword>
<organism evidence="7 8">
    <name type="scientific">Cordyceps javanica</name>
    <dbReference type="NCBI Taxonomy" id="43265"/>
    <lineage>
        <taxon>Eukaryota</taxon>
        <taxon>Fungi</taxon>
        <taxon>Dikarya</taxon>
        <taxon>Ascomycota</taxon>
        <taxon>Pezizomycotina</taxon>
        <taxon>Sordariomycetes</taxon>
        <taxon>Hypocreomycetidae</taxon>
        <taxon>Hypocreales</taxon>
        <taxon>Cordycipitaceae</taxon>
        <taxon>Cordyceps</taxon>
    </lineage>
</organism>
<dbReference type="InterPro" id="IPR001138">
    <property type="entry name" value="Zn2Cys6_DnaBD"/>
</dbReference>
<keyword evidence="3" id="KW-0805">Transcription regulation</keyword>
<dbReference type="CDD" id="cd00067">
    <property type="entry name" value="GAL4"/>
    <property type="match status" value="1"/>
</dbReference>
<evidence type="ECO:0000256" key="6">
    <source>
        <dbReference type="ARBA" id="ARBA00023242"/>
    </source>
</evidence>
<dbReference type="GO" id="GO:0008270">
    <property type="term" value="F:zinc ion binding"/>
    <property type="evidence" value="ECO:0007669"/>
    <property type="project" value="InterPro"/>
</dbReference>
<keyword evidence="5" id="KW-0804">Transcription</keyword>
<dbReference type="PANTHER" id="PTHR36206:SF13">
    <property type="entry name" value="TRANSCRIPTIONAL REGULATORY PROTEIN MOC3"/>
    <property type="match status" value="1"/>
</dbReference>
<dbReference type="GO" id="GO:0003677">
    <property type="term" value="F:DNA binding"/>
    <property type="evidence" value="ECO:0007669"/>
    <property type="project" value="UniProtKB-KW"/>
</dbReference>
<accession>A0A545VQH4</accession>
<evidence type="ECO:0000256" key="5">
    <source>
        <dbReference type="ARBA" id="ARBA00023163"/>
    </source>
</evidence>
<dbReference type="AlphaFoldDB" id="A0A545VQH4"/>
<dbReference type="SUPFAM" id="SSF57701">
    <property type="entry name" value="Zn2/Cys6 DNA-binding domain"/>
    <property type="match status" value="1"/>
</dbReference>
<dbReference type="InterPro" id="IPR052360">
    <property type="entry name" value="Transcr_Regulatory_Proteins"/>
</dbReference>
<evidence type="ECO:0000313" key="8">
    <source>
        <dbReference type="Proteomes" id="UP000315783"/>
    </source>
</evidence>
<reference evidence="7 8" key="1">
    <citation type="journal article" date="2019" name="Appl. Microbiol. Biotechnol.">
        <title>Genome sequence of Isaria javanica and comparative genome analysis insights into family S53 peptidase evolution in fungal entomopathogens.</title>
        <authorList>
            <person name="Lin R."/>
            <person name="Zhang X."/>
            <person name="Xin B."/>
            <person name="Zou M."/>
            <person name="Gao Y."/>
            <person name="Qin F."/>
            <person name="Hu Q."/>
            <person name="Xie B."/>
            <person name="Cheng X."/>
        </authorList>
    </citation>
    <scope>NUCLEOTIDE SEQUENCE [LARGE SCALE GENOMIC DNA]</scope>
    <source>
        <strain evidence="7 8">IJ1G</strain>
    </source>
</reference>
<evidence type="ECO:0000256" key="3">
    <source>
        <dbReference type="ARBA" id="ARBA00023015"/>
    </source>
</evidence>
<keyword evidence="6" id="KW-0539">Nucleus</keyword>
<evidence type="ECO:0000256" key="4">
    <source>
        <dbReference type="ARBA" id="ARBA00023125"/>
    </source>
</evidence>
<dbReference type="Gene3D" id="4.10.240.10">
    <property type="entry name" value="Zn(2)-C6 fungal-type DNA-binding domain"/>
    <property type="match status" value="1"/>
</dbReference>
<sequence length="560" mass="64568">MGSESQNWVFNVSVSLSQLANGYRKTRSKGEPGLIEVSRNRRVKCDETQPACKKCTLSNRDCLWATPRHQTLTFSPRPSMLGADIRNQPSFSVSPSQIKWRDHEVRLFHYFRSEVAPQLTGLFDQEFWRDGLLRGTQSQPILWYACNAIAATHLLGRTGYDYTQPRPEHQTSDALSLQPYYQYQAALQSMRDLVSLPFVTDTTKINIIVASQLFIVLAMLRGDNMEMMAHYQNTFYACFRADSLFLFMEPPSYKYHSYWEGCTLRLRDDPFISLTEAYFELEPIWNNVVKVTMHPGCESPDFIKDGREFTQQLIEHYKERILKWERKLAYLRMRSCKSQDHSKFAVLDLRAASIKILLDAYVLEVSNICWDASTAAFGKLLDDAKHLIQLRYGAAEGTEIPSVAAAFGATPGLAGRVMTFSPMTNETLYLVARLCRHPILRRRACTLLAHDYHLLPSVHTLMYMHLADAQIRLEEDVWRTTTESRPDATNVSLAECNCRRKHSFVCDCHRIYQTSVDEMTTTGAVLHLRTTDEYIHDRPWRTFRLHFNLHEKELTSLASV</sequence>
<dbReference type="EMBL" id="SPUK01000017">
    <property type="protein sequence ID" value="TQV91997.1"/>
    <property type="molecule type" value="Genomic_DNA"/>
</dbReference>
<evidence type="ECO:0000256" key="1">
    <source>
        <dbReference type="ARBA" id="ARBA00022723"/>
    </source>
</evidence>
<evidence type="ECO:0000256" key="2">
    <source>
        <dbReference type="ARBA" id="ARBA00022833"/>
    </source>
</evidence>
<keyword evidence="8" id="KW-1185">Reference proteome</keyword>
<dbReference type="OrthoDB" id="3145928at2759"/>
<dbReference type="Proteomes" id="UP000315783">
    <property type="component" value="Unassembled WGS sequence"/>
</dbReference>
<comment type="caution">
    <text evidence="7">The sequence shown here is derived from an EMBL/GenBank/DDBJ whole genome shotgun (WGS) entry which is preliminary data.</text>
</comment>
<protein>
    <submittedName>
        <fullName evidence="7">C6 zinc finger domain-containing protein</fullName>
    </submittedName>
</protein>
<dbReference type="GO" id="GO:0000981">
    <property type="term" value="F:DNA-binding transcription factor activity, RNA polymerase II-specific"/>
    <property type="evidence" value="ECO:0007669"/>
    <property type="project" value="InterPro"/>
</dbReference>
<keyword evidence="1" id="KW-0479">Metal-binding</keyword>
<gene>
    <name evidence="7" type="ORF">IF1G_09582</name>
</gene>
<dbReference type="PANTHER" id="PTHR36206">
    <property type="entry name" value="ASPERCRYPTIN BIOSYNTHESIS CLUSTER-SPECIFIC TRANSCRIPTION REGULATOR ATNN-RELATED"/>
    <property type="match status" value="1"/>
</dbReference>
<keyword evidence="2" id="KW-0862">Zinc</keyword>
<proteinExistence type="predicted"/>
<evidence type="ECO:0000313" key="7">
    <source>
        <dbReference type="EMBL" id="TQV91997.1"/>
    </source>
</evidence>
<name>A0A545VQH4_9HYPO</name>